<organism evidence="11 12">
    <name type="scientific">Meira miltonrushii</name>
    <dbReference type="NCBI Taxonomy" id="1280837"/>
    <lineage>
        <taxon>Eukaryota</taxon>
        <taxon>Fungi</taxon>
        <taxon>Dikarya</taxon>
        <taxon>Basidiomycota</taxon>
        <taxon>Ustilaginomycotina</taxon>
        <taxon>Exobasidiomycetes</taxon>
        <taxon>Exobasidiales</taxon>
        <taxon>Brachybasidiaceae</taxon>
        <taxon>Meira</taxon>
    </lineage>
</organism>
<dbReference type="RefSeq" id="XP_025355490.1">
    <property type="nucleotide sequence ID" value="XM_025498680.1"/>
</dbReference>
<dbReference type="SFLD" id="SFLDG01016">
    <property type="entry name" value="Prenyltransferase_Like_2"/>
    <property type="match status" value="1"/>
</dbReference>
<sequence length="732" mass="83660">MSPTLRSRDQNGRAHTNGNKDSDPDSTDLSKWRLKVEKGRHVWHYLKTDEQCQQWPQTDEDKFWLGIDIGAPTLPKPKTPLDAAKNGFEFYRRIQSSDGHWSAAYGGPLFLMPGLVIGMYVTQTPIPQEWRIEMKRYLLNKANKDGGWGLHTAGPSTVFGTACNYAVCRLLGMEADHPAMIRARAKLHSLGGATGIPSWGKLWLACLNVYEWEGMNPIPPELWTLPDWLPIHPWRWWIHTRMVYIPMGYLWGKRFKAPMDPLIESLREELYVEPYESIQWSKHRNNIAEIDVWAPHTRTLEALMGVLSVYESCGGLPPLRRAGMRRAYELLVMEDENTGYQDIGPVNKMLNYICRWIEEGPDSEVMANHREKLKDFMWMSGEGLMMTGTNGSQLWDASFIAQSMVDSGLVEQPENKKACESILEWLDEHQIREDPKHYKEAYRFSTKGAWPFSTKEQGYTVSDCTGEGMKATIMLQNEAGLKTRISQRRLRDSVDLLLTMQNPSGGFASYETINAPSAIELLNPGEVFGNIMREYDYPECTTSVVTSLLMFRKIDDYRSEDIDKCIKGAVKYILAAQQPDGSWFGSWAVCHTYAMMFALESLSLDEQTYETSDVVKKACHYLLDRQREDGGWGEKFDSCVTGRYIQADYSLVVQTSWALIALLHAKYPEPEPIKRAVKVIMKRQKPDGHWDDEDTVGVFNRNCAIDYPLYPFSFSVWALGKAHRFLAAKNAL</sequence>
<name>A0A316VDP2_9BASI</name>
<dbReference type="Pfam" id="PF13243">
    <property type="entry name" value="SQHop_cyclase_C"/>
    <property type="match status" value="1"/>
</dbReference>
<feature type="domain" description="Squalene cyclase N-terminal" evidence="10">
    <location>
        <begin position="92"/>
        <end position="379"/>
    </location>
</feature>
<dbReference type="Gene3D" id="6.20.120.20">
    <property type="match status" value="1"/>
</dbReference>
<dbReference type="FunFam" id="1.50.10.20:FF:000002">
    <property type="entry name" value="Terpene cyclase/mutase family member"/>
    <property type="match status" value="1"/>
</dbReference>
<keyword evidence="12" id="KW-1185">Reference proteome</keyword>
<keyword evidence="6 7" id="KW-0413">Isomerase</keyword>
<keyword evidence="2" id="KW-0444">Lipid biosynthesis</keyword>
<dbReference type="EMBL" id="KZ819603">
    <property type="protein sequence ID" value="PWN35188.1"/>
    <property type="molecule type" value="Genomic_DNA"/>
</dbReference>
<dbReference type="Gene3D" id="1.50.10.20">
    <property type="match status" value="2"/>
</dbReference>
<dbReference type="GO" id="GO:0016104">
    <property type="term" value="P:triterpenoid biosynthetic process"/>
    <property type="evidence" value="ECO:0007669"/>
    <property type="project" value="InterPro"/>
</dbReference>
<evidence type="ECO:0000259" key="10">
    <source>
        <dbReference type="Pfam" id="PF13249"/>
    </source>
</evidence>
<evidence type="ECO:0000256" key="7">
    <source>
        <dbReference type="RuleBase" id="RU362003"/>
    </source>
</evidence>
<dbReference type="STRING" id="1280837.A0A316VDP2"/>
<dbReference type="InterPro" id="IPR008930">
    <property type="entry name" value="Terpenoid_cyclase/PrenylTrfase"/>
</dbReference>
<evidence type="ECO:0000256" key="6">
    <source>
        <dbReference type="ARBA" id="ARBA00023235"/>
    </source>
</evidence>
<dbReference type="CDD" id="cd02892">
    <property type="entry name" value="SQCY_1"/>
    <property type="match status" value="1"/>
</dbReference>
<evidence type="ECO:0000256" key="2">
    <source>
        <dbReference type="ARBA" id="ARBA00022516"/>
    </source>
</evidence>
<dbReference type="InterPro" id="IPR032697">
    <property type="entry name" value="SQ_cyclase_N"/>
</dbReference>
<dbReference type="GO" id="GO:0006696">
    <property type="term" value="P:ergosterol biosynthetic process"/>
    <property type="evidence" value="ECO:0007669"/>
    <property type="project" value="TreeGrafter"/>
</dbReference>
<comment type="similarity">
    <text evidence="1 7">Belongs to the terpene cyclase/mutase family.</text>
</comment>
<dbReference type="OrthoDB" id="21502at2759"/>
<evidence type="ECO:0000256" key="5">
    <source>
        <dbReference type="ARBA" id="ARBA00023098"/>
    </source>
</evidence>
<evidence type="ECO:0000256" key="1">
    <source>
        <dbReference type="ARBA" id="ARBA00009755"/>
    </source>
</evidence>
<evidence type="ECO:0000259" key="9">
    <source>
        <dbReference type="Pfam" id="PF13243"/>
    </source>
</evidence>
<dbReference type="GO" id="GO:0000250">
    <property type="term" value="F:lanosterol synthase activity"/>
    <property type="evidence" value="ECO:0007669"/>
    <property type="project" value="UniProtKB-ARBA"/>
</dbReference>
<dbReference type="PANTHER" id="PTHR11764">
    <property type="entry name" value="TERPENE CYCLASE/MUTASE FAMILY MEMBER"/>
    <property type="match status" value="1"/>
</dbReference>
<dbReference type="FunCoup" id="A0A316VDP2">
    <property type="interactions" value="81"/>
</dbReference>
<dbReference type="AlphaFoldDB" id="A0A316VDP2"/>
<dbReference type="InParanoid" id="A0A316VDP2"/>
<evidence type="ECO:0000256" key="8">
    <source>
        <dbReference type="SAM" id="MobiDB-lite"/>
    </source>
</evidence>
<dbReference type="GeneID" id="37020461"/>
<reference evidence="11 12" key="1">
    <citation type="journal article" date="2018" name="Mol. Biol. Evol.">
        <title>Broad Genomic Sampling Reveals a Smut Pathogenic Ancestry of the Fungal Clade Ustilaginomycotina.</title>
        <authorList>
            <person name="Kijpornyongpan T."/>
            <person name="Mondo S.J."/>
            <person name="Barry K."/>
            <person name="Sandor L."/>
            <person name="Lee J."/>
            <person name="Lipzen A."/>
            <person name="Pangilinan J."/>
            <person name="LaButti K."/>
            <person name="Hainaut M."/>
            <person name="Henrissat B."/>
            <person name="Grigoriev I.V."/>
            <person name="Spatafora J.W."/>
            <person name="Aime M.C."/>
        </authorList>
    </citation>
    <scope>NUCLEOTIDE SEQUENCE [LARGE SCALE GENOMIC DNA]</scope>
    <source>
        <strain evidence="11 12">MCA 3882</strain>
    </source>
</reference>
<keyword evidence="4" id="KW-0752">Steroid biosynthesis</keyword>
<gene>
    <name evidence="11" type="ORF">FA14DRAFT_160446</name>
</gene>
<dbReference type="Proteomes" id="UP000245771">
    <property type="component" value="Unassembled WGS sequence"/>
</dbReference>
<evidence type="ECO:0000313" key="11">
    <source>
        <dbReference type="EMBL" id="PWN35188.1"/>
    </source>
</evidence>
<accession>A0A316VDP2</accession>
<feature type="region of interest" description="Disordered" evidence="8">
    <location>
        <begin position="1"/>
        <end position="29"/>
    </location>
</feature>
<evidence type="ECO:0000313" key="12">
    <source>
        <dbReference type="Proteomes" id="UP000245771"/>
    </source>
</evidence>
<dbReference type="EC" id="5.4.99.-" evidence="7"/>
<keyword evidence="5" id="KW-0443">Lipid metabolism</keyword>
<dbReference type="InterPro" id="IPR032696">
    <property type="entry name" value="SQ_cyclase_C"/>
</dbReference>
<dbReference type="NCBIfam" id="TIGR01787">
    <property type="entry name" value="squalene_cyclas"/>
    <property type="match status" value="1"/>
</dbReference>
<dbReference type="GO" id="GO:0005811">
    <property type="term" value="C:lipid droplet"/>
    <property type="evidence" value="ECO:0007669"/>
    <property type="project" value="InterPro"/>
</dbReference>
<proteinExistence type="inferred from homology"/>
<protein>
    <recommendedName>
        <fullName evidence="7">Terpene cyclase/mutase family member</fullName>
        <ecNumber evidence="7">5.4.99.-</ecNumber>
    </recommendedName>
</protein>
<dbReference type="SUPFAM" id="SSF48239">
    <property type="entry name" value="Terpenoid cyclases/Protein prenyltransferases"/>
    <property type="match status" value="2"/>
</dbReference>
<dbReference type="PANTHER" id="PTHR11764:SF20">
    <property type="entry name" value="LANOSTEROL SYNTHASE"/>
    <property type="match status" value="1"/>
</dbReference>
<feature type="domain" description="Squalene cyclase C-terminal" evidence="9">
    <location>
        <begin position="392"/>
        <end position="723"/>
    </location>
</feature>
<dbReference type="Pfam" id="PF13249">
    <property type="entry name" value="SQHop_cyclase_N"/>
    <property type="match status" value="1"/>
</dbReference>
<dbReference type="FunFam" id="1.50.10.20:FF:000003">
    <property type="entry name" value="Terpene cyclase/mutase family member"/>
    <property type="match status" value="1"/>
</dbReference>
<evidence type="ECO:0000256" key="3">
    <source>
        <dbReference type="ARBA" id="ARBA00022737"/>
    </source>
</evidence>
<evidence type="ECO:0000256" key="4">
    <source>
        <dbReference type="ARBA" id="ARBA00022955"/>
    </source>
</evidence>
<dbReference type="InterPro" id="IPR018333">
    <property type="entry name" value="Squalene_cyclase"/>
</dbReference>
<keyword evidence="3" id="KW-0677">Repeat</keyword>